<feature type="transmembrane region" description="Helical" evidence="14">
    <location>
        <begin position="138"/>
        <end position="160"/>
    </location>
</feature>
<protein>
    <recommendedName>
        <fullName evidence="5 14">Dol-P-Glc:Glc(2)Man(9)GlcNAc(2)-PP-Dol alpha-1,2-glucosyltransferase</fullName>
        <ecNumber evidence="4 14">2.4.1.256</ecNumber>
    </recommendedName>
</protein>
<evidence type="ECO:0000256" key="13">
    <source>
        <dbReference type="ARBA" id="ARBA00048064"/>
    </source>
</evidence>
<dbReference type="InterPro" id="IPR016900">
    <property type="entry name" value="Alg10"/>
</dbReference>
<comment type="caution">
    <text evidence="16">The sequence shown here is derived from an EMBL/GenBank/DDBJ whole genome shotgun (WGS) entry which is preliminary data.</text>
</comment>
<feature type="compositionally biased region" description="Basic residues" evidence="15">
    <location>
        <begin position="240"/>
        <end position="258"/>
    </location>
</feature>
<feature type="transmembrane region" description="Helical" evidence="14">
    <location>
        <begin position="105"/>
        <end position="126"/>
    </location>
</feature>
<keyword evidence="6 14" id="KW-0328">Glycosyltransferase</keyword>
<feature type="transmembrane region" description="Helical" evidence="14">
    <location>
        <begin position="421"/>
        <end position="440"/>
    </location>
</feature>
<accession>A0ABP1Q256</accession>
<feature type="transmembrane region" description="Helical" evidence="14">
    <location>
        <begin position="180"/>
        <end position="203"/>
    </location>
</feature>
<keyword evidence="18" id="KW-1185">Reference proteome</keyword>
<feature type="transmembrane region" description="Helical" evidence="14">
    <location>
        <begin position="318"/>
        <end position="338"/>
    </location>
</feature>
<sequence>MGAAAGDYHKPLPARSFLTRNYAIVAALLFYSAASLIIHGQVNRIQPGPYMDEIFHVPQCQKYCRGLYSEWDPKITTLPGTYIVTSTIMRVFNNLLESGDPCSTYNLRAFNLGVSAVNLILIYLIVRHYNPELSLTKCAFSALNIATFPVLYFFSFLYYTDSISTAFLLLMHYMFLRGRYGYSALAGGYSVFTRQTNIVWVLYHGINSILEVLTRTFGEKIFLYPLEYRKYLMGSSQPAKVKKSKRSKSSTKRPKPVKPVKPPFHLPSIPQIWRACGDDFGDRGCNYVLVGVSFLVFVIYNGSIVVGDKQAHQATLNFPQIGYFALIFGIFTSPFLLVRMKTVLKKMVYFPCNTLFFTGILTALIYYNSPVHPYILADNRHYTFYIWKRFYERAYWLRFVWIPFYMLVWVFIITAMGVQKVYLFTYVFCTCINIIPQLLMEFRYFIPGYLYARMTFRDPSWIELVLEFTLNVLINVATLYLFLHKPFKWPDSTDVQRFMW</sequence>
<evidence type="ECO:0000256" key="7">
    <source>
        <dbReference type="ARBA" id="ARBA00022679"/>
    </source>
</evidence>
<evidence type="ECO:0000256" key="9">
    <source>
        <dbReference type="ARBA" id="ARBA00022824"/>
    </source>
</evidence>
<evidence type="ECO:0000256" key="2">
    <source>
        <dbReference type="ARBA" id="ARBA00004922"/>
    </source>
</evidence>
<comment type="caution">
    <text evidence="14">Lacks conserved residue(s) required for the propagation of feature annotation.</text>
</comment>
<dbReference type="PANTHER" id="PTHR12989">
    <property type="entry name" value="ALPHA-1,2-GLUCOSYLTRANSFERASE ALG10"/>
    <property type="match status" value="1"/>
</dbReference>
<dbReference type="PANTHER" id="PTHR12989:SF10">
    <property type="entry name" value="DOL-P-GLC:GLC(2)MAN(9)GLCNAC(2)-PP-DOL ALPHA-1,2-GLUCOSYLTRANSFERASE-RELATED"/>
    <property type="match status" value="1"/>
</dbReference>
<evidence type="ECO:0000256" key="15">
    <source>
        <dbReference type="SAM" id="MobiDB-lite"/>
    </source>
</evidence>
<comment type="similarity">
    <text evidence="3 14">Belongs to the ALG10 glucosyltransferase family.</text>
</comment>
<feature type="transmembrane region" description="Helical" evidence="14">
    <location>
        <begin position="347"/>
        <end position="367"/>
    </location>
</feature>
<name>A0ABP1Q256_9HEXA</name>
<evidence type="ECO:0000256" key="3">
    <source>
        <dbReference type="ARBA" id="ARBA00010600"/>
    </source>
</evidence>
<feature type="region of interest" description="Disordered" evidence="15">
    <location>
        <begin position="239"/>
        <end position="261"/>
    </location>
</feature>
<feature type="transmembrane region" description="Helical" evidence="14">
    <location>
        <begin position="395"/>
        <end position="414"/>
    </location>
</feature>
<keyword evidence="7" id="KW-0808">Transferase</keyword>
<dbReference type="EMBL" id="CAXLJM020000018">
    <property type="protein sequence ID" value="CAL8084743.1"/>
    <property type="molecule type" value="Genomic_DNA"/>
</dbReference>
<feature type="transmembrane region" description="Helical" evidence="14">
    <location>
        <begin position="287"/>
        <end position="306"/>
    </location>
</feature>
<evidence type="ECO:0000256" key="12">
    <source>
        <dbReference type="ARBA" id="ARBA00044727"/>
    </source>
</evidence>
<keyword evidence="8 14" id="KW-0812">Transmembrane</keyword>
<dbReference type="EC" id="2.4.1.256" evidence="4 14"/>
<evidence type="ECO:0000256" key="6">
    <source>
        <dbReference type="ARBA" id="ARBA00022676"/>
    </source>
</evidence>
<comment type="pathway">
    <text evidence="2">Protein modification; protein glycosylation.</text>
</comment>
<evidence type="ECO:0000256" key="14">
    <source>
        <dbReference type="PIRNR" id="PIRNR028810"/>
    </source>
</evidence>
<dbReference type="Pfam" id="PF04922">
    <property type="entry name" value="DIE2_ALG10"/>
    <property type="match status" value="1"/>
</dbReference>
<evidence type="ECO:0000256" key="4">
    <source>
        <dbReference type="ARBA" id="ARBA00011967"/>
    </source>
</evidence>
<feature type="transmembrane region" description="Helical" evidence="14">
    <location>
        <begin position="21"/>
        <end position="42"/>
    </location>
</feature>
<reference evidence="16 18" key="1">
    <citation type="submission" date="2024-08" db="EMBL/GenBank/DDBJ databases">
        <authorList>
            <person name="Cucini C."/>
            <person name="Frati F."/>
        </authorList>
    </citation>
    <scope>NUCLEOTIDE SEQUENCE [LARGE SCALE GENOMIC DNA]</scope>
</reference>
<feature type="transmembrane region" description="Helical" evidence="14">
    <location>
        <begin position="460"/>
        <end position="483"/>
    </location>
</feature>
<gene>
    <name evidence="16" type="ORF">ODALV1_LOCUS5891</name>
    <name evidence="17" type="ORF">ODALV1_LOCUS5896</name>
</gene>
<evidence type="ECO:0000256" key="5">
    <source>
        <dbReference type="ARBA" id="ARBA00018512"/>
    </source>
</evidence>
<evidence type="ECO:0000313" key="18">
    <source>
        <dbReference type="Proteomes" id="UP001642540"/>
    </source>
</evidence>
<dbReference type="EMBL" id="CAXLJM020000018">
    <property type="protein sequence ID" value="CAL8084722.1"/>
    <property type="molecule type" value="Genomic_DNA"/>
</dbReference>
<dbReference type="PIRSF" id="PIRSF028810">
    <property type="entry name" value="Alpha1_2_glucosyltferase_Alg10"/>
    <property type="match status" value="1"/>
</dbReference>
<evidence type="ECO:0000313" key="17">
    <source>
        <dbReference type="EMBL" id="CAL8084743.1"/>
    </source>
</evidence>
<evidence type="ECO:0000313" key="16">
    <source>
        <dbReference type="EMBL" id="CAL8084722.1"/>
    </source>
</evidence>
<keyword evidence="10 14" id="KW-1133">Transmembrane helix</keyword>
<evidence type="ECO:0000256" key="11">
    <source>
        <dbReference type="ARBA" id="ARBA00023136"/>
    </source>
</evidence>
<dbReference type="Proteomes" id="UP001642540">
    <property type="component" value="Unassembled WGS sequence"/>
</dbReference>
<evidence type="ECO:0000256" key="10">
    <source>
        <dbReference type="ARBA" id="ARBA00022989"/>
    </source>
</evidence>
<keyword evidence="9" id="KW-0256">Endoplasmic reticulum</keyword>
<evidence type="ECO:0000256" key="1">
    <source>
        <dbReference type="ARBA" id="ARBA00004477"/>
    </source>
</evidence>
<comment type="subcellular location">
    <subcellularLocation>
        <location evidence="1">Endoplasmic reticulum membrane</location>
        <topology evidence="1">Multi-pass membrane protein</topology>
    </subcellularLocation>
</comment>
<evidence type="ECO:0000256" key="8">
    <source>
        <dbReference type="ARBA" id="ARBA00022692"/>
    </source>
</evidence>
<keyword evidence="11 14" id="KW-0472">Membrane</keyword>
<comment type="function">
    <text evidence="12">Dol-P-Glc:Glc(2)Man(9)GlcNAc(2)-PP-Dol alpha-1,2-glucosyltransferase that operates in the biosynthetic pathway of dolichol-linked oligosaccharides, the glycan precursors employed in protein asparagine (N)-glycosylation. The assembly of dolichol-linked oligosaccharides begins on the cytosolic side of the endoplasmic reticulum membrane and finishes in its lumen. The sequential addition of sugars to dolichol pyrophosphate produces dolichol-linked oligosaccharides containing fourteen sugars, including two GlcNAcs, nine mannoses and three glucoses. Once assembled, the oligosaccharide is transferred from the lipid to nascent proteins by oligosaccharyltransferases. In the lumen of the endoplasmic reticulum, adds the third and last glucose residue from dolichyl phosphate glucose (Dol-P-Glc) onto the lipid-linked oligosaccharide intermediate Glc(2)Man(9)GlcNAc(2)-PP-Dol to produce Glc(3)Man(9)GlcNAc(2)-PP-Dol.</text>
</comment>
<comment type="catalytic activity">
    <reaction evidence="13">
        <text>an alpha-D-Glc-(1-&gt;3)-alpha-D-Glc-(1-&gt;3)-alpha-D-Man-(1-&gt;2)-alpha-D-Man-(1-&gt;2)-alpha-D-Man-(1-&gt;3)-[alpha-D-Man-(1-&gt;2)-alpha-D-Man-(1-&gt;3)-[alpha-D-Man-(1-&gt;2)-alpha-D-Man-(1-&gt;6)]-alpha-D-Man-(1-&gt;6)]-beta-D-Man-(1-&gt;4)-beta-D-GlcNAc-(1-&gt;4)-alpha-D-GlcNAc-diphospho-di-trans,poly-cis-dolichol + a di-trans,poly-cis-dolichyl beta-D-glucosyl phosphate = a alpha-D-Glc-(1-&gt;2)-alpha-D-Glc-(1-&gt;3)-alpha-D-Glc-(1-&gt;3)-alpha-D-Man-(1-&gt;2)-alpha-D-Man-(1-&gt;2)-alpha-D-Man-(1-&gt;3)-[alpha-D-Man-(1-&gt;2)-alpha-D-Man-(1-&gt;3)-[alpha-D-Man-(1-&gt;2)-alpha-D-Man-(1-&gt;6)]-alpha-D-Man-(1-&gt;6)]-beta-D-Man-(1-&gt;4)-beta-D-GlcNAc-(1-&gt;4)-alpha-D-GlcNAc-diphospho-di-trans,poly-cis-dolichol + a di-trans,poly-cis-dolichyl phosphate + H(+)</text>
        <dbReference type="Rhea" id="RHEA:29543"/>
        <dbReference type="Rhea" id="RHEA-COMP:19498"/>
        <dbReference type="Rhea" id="RHEA-COMP:19502"/>
        <dbReference type="Rhea" id="RHEA-COMP:19512"/>
        <dbReference type="Rhea" id="RHEA-COMP:19522"/>
        <dbReference type="ChEBI" id="CHEBI:15378"/>
        <dbReference type="ChEBI" id="CHEBI:57525"/>
        <dbReference type="ChEBI" id="CHEBI:57683"/>
        <dbReference type="ChEBI" id="CHEBI:132522"/>
        <dbReference type="ChEBI" id="CHEBI:132523"/>
        <dbReference type="EC" id="2.4.1.256"/>
    </reaction>
    <physiologicalReaction direction="left-to-right" evidence="13">
        <dbReference type="Rhea" id="RHEA:29544"/>
    </physiologicalReaction>
</comment>
<organism evidence="16 18">
    <name type="scientific">Orchesella dallaii</name>
    <dbReference type="NCBI Taxonomy" id="48710"/>
    <lineage>
        <taxon>Eukaryota</taxon>
        <taxon>Metazoa</taxon>
        <taxon>Ecdysozoa</taxon>
        <taxon>Arthropoda</taxon>
        <taxon>Hexapoda</taxon>
        <taxon>Collembola</taxon>
        <taxon>Entomobryomorpha</taxon>
        <taxon>Entomobryoidea</taxon>
        <taxon>Orchesellidae</taxon>
        <taxon>Orchesellinae</taxon>
        <taxon>Orchesella</taxon>
    </lineage>
</organism>
<proteinExistence type="inferred from homology"/>